<keyword evidence="1" id="KW-0812">Transmembrane</keyword>
<dbReference type="PANTHER" id="PTHR47027">
    <property type="entry name" value="REVERSE TRANSCRIPTASE DOMAIN-CONTAINING PROTEIN"/>
    <property type="match status" value="1"/>
</dbReference>
<dbReference type="HOGENOM" id="CLU_2161088_0_0_1"/>
<dbReference type="RefSeq" id="XP_009030589.1">
    <property type="nucleotide sequence ID" value="XM_009032341.1"/>
</dbReference>
<dbReference type="OMA" id="CITHFIP"/>
<reference evidence="3" key="3">
    <citation type="submission" date="2015-06" db="UniProtKB">
        <authorList>
            <consortium name="EnsemblMetazoa"/>
        </authorList>
    </citation>
    <scope>IDENTIFICATION</scope>
</reference>
<reference evidence="2 4" key="2">
    <citation type="journal article" date="2013" name="Nature">
        <title>Insights into bilaterian evolution from three spiralian genomes.</title>
        <authorList>
            <person name="Simakov O."/>
            <person name="Marletaz F."/>
            <person name="Cho S.J."/>
            <person name="Edsinger-Gonzales E."/>
            <person name="Havlak P."/>
            <person name="Hellsten U."/>
            <person name="Kuo D.H."/>
            <person name="Larsson T."/>
            <person name="Lv J."/>
            <person name="Arendt D."/>
            <person name="Savage R."/>
            <person name="Osoegawa K."/>
            <person name="de Jong P."/>
            <person name="Grimwood J."/>
            <person name="Chapman J.A."/>
            <person name="Shapiro H."/>
            <person name="Aerts A."/>
            <person name="Otillar R.P."/>
            <person name="Terry A.Y."/>
            <person name="Boore J.L."/>
            <person name="Grigoriev I.V."/>
            <person name="Lindberg D.R."/>
            <person name="Seaver E.C."/>
            <person name="Weisblat D.A."/>
            <person name="Putnam N.H."/>
            <person name="Rokhsar D.S."/>
        </authorList>
    </citation>
    <scope>NUCLEOTIDE SEQUENCE</scope>
</reference>
<dbReference type="PANTHER" id="PTHR47027:SF20">
    <property type="entry name" value="REVERSE TRANSCRIPTASE-LIKE PROTEIN WITH RNA-DIRECTED DNA POLYMERASE DOMAIN"/>
    <property type="match status" value="1"/>
</dbReference>
<keyword evidence="1" id="KW-1133">Transmembrane helix</keyword>
<evidence type="ECO:0000313" key="4">
    <source>
        <dbReference type="Proteomes" id="UP000015101"/>
    </source>
</evidence>
<accession>T1EXD6</accession>
<protein>
    <submittedName>
        <fullName evidence="2 3">Uncharacterized protein</fullName>
    </submittedName>
</protein>
<sequence>MNVQIVDSFPYLGSQIHSSGSSDTEISRRIIIVRACMRSLDRGIWHSGISVTTKFGCITHFIPVLLYGCEAWSTTGAHLKRLFSNLIFLYLLGVAVSLNSMKWKNVLILKI</sequence>
<dbReference type="OrthoDB" id="10059790at2759"/>
<reference evidence="4" key="1">
    <citation type="submission" date="2012-12" db="EMBL/GenBank/DDBJ databases">
        <authorList>
            <person name="Hellsten U."/>
            <person name="Grimwood J."/>
            <person name="Chapman J.A."/>
            <person name="Shapiro H."/>
            <person name="Aerts A."/>
            <person name="Otillar R.P."/>
            <person name="Terry A.Y."/>
            <person name="Boore J.L."/>
            <person name="Simakov O."/>
            <person name="Marletaz F."/>
            <person name="Cho S.-J."/>
            <person name="Edsinger-Gonzales E."/>
            <person name="Havlak P."/>
            <person name="Kuo D.-H."/>
            <person name="Larsson T."/>
            <person name="Lv J."/>
            <person name="Arendt D."/>
            <person name="Savage R."/>
            <person name="Osoegawa K."/>
            <person name="de Jong P."/>
            <person name="Lindberg D.R."/>
            <person name="Seaver E.C."/>
            <person name="Weisblat D.A."/>
            <person name="Putnam N.H."/>
            <person name="Grigoriev I.V."/>
            <person name="Rokhsar D.S."/>
        </authorList>
    </citation>
    <scope>NUCLEOTIDE SEQUENCE</scope>
</reference>
<dbReference type="CTD" id="20201236"/>
<evidence type="ECO:0000313" key="2">
    <source>
        <dbReference type="EMBL" id="ESN91787.1"/>
    </source>
</evidence>
<proteinExistence type="predicted"/>
<evidence type="ECO:0000256" key="1">
    <source>
        <dbReference type="SAM" id="Phobius"/>
    </source>
</evidence>
<dbReference type="KEGG" id="hro:HELRODRAFT_165866"/>
<keyword evidence="4" id="KW-1185">Reference proteome</keyword>
<dbReference type="InParanoid" id="T1EXD6"/>
<dbReference type="GeneID" id="20201236"/>
<keyword evidence="1" id="KW-0472">Membrane</keyword>
<evidence type="ECO:0000313" key="3">
    <source>
        <dbReference type="EnsemblMetazoa" id="HelroP165866"/>
    </source>
</evidence>
<dbReference type="AlphaFoldDB" id="T1EXD6"/>
<organism evidence="3 4">
    <name type="scientific">Helobdella robusta</name>
    <name type="common">Californian leech</name>
    <dbReference type="NCBI Taxonomy" id="6412"/>
    <lineage>
        <taxon>Eukaryota</taxon>
        <taxon>Metazoa</taxon>
        <taxon>Spiralia</taxon>
        <taxon>Lophotrochozoa</taxon>
        <taxon>Annelida</taxon>
        <taxon>Clitellata</taxon>
        <taxon>Hirudinea</taxon>
        <taxon>Rhynchobdellida</taxon>
        <taxon>Glossiphoniidae</taxon>
        <taxon>Helobdella</taxon>
    </lineage>
</organism>
<dbReference type="EnsemblMetazoa" id="HelroT165866">
    <property type="protein sequence ID" value="HelroP165866"/>
    <property type="gene ID" value="HelroG165866"/>
</dbReference>
<dbReference type="EMBL" id="KB097700">
    <property type="protein sequence ID" value="ESN91787.1"/>
    <property type="molecule type" value="Genomic_DNA"/>
</dbReference>
<gene>
    <name evidence="3" type="primary">20201236</name>
    <name evidence="2" type="ORF">HELRODRAFT_165866</name>
</gene>
<dbReference type="EMBL" id="AMQM01002190">
    <property type="status" value="NOT_ANNOTATED_CDS"/>
    <property type="molecule type" value="Genomic_DNA"/>
</dbReference>
<feature type="transmembrane region" description="Helical" evidence="1">
    <location>
        <begin position="82"/>
        <end position="101"/>
    </location>
</feature>
<dbReference type="Proteomes" id="UP000015101">
    <property type="component" value="Unassembled WGS sequence"/>
</dbReference>
<name>T1EXD6_HELRO</name>